<evidence type="ECO:0000313" key="3">
    <source>
        <dbReference type="Proteomes" id="UP001172101"/>
    </source>
</evidence>
<organism evidence="2 3">
    <name type="scientific">Lasiosphaeria miniovina</name>
    <dbReference type="NCBI Taxonomy" id="1954250"/>
    <lineage>
        <taxon>Eukaryota</taxon>
        <taxon>Fungi</taxon>
        <taxon>Dikarya</taxon>
        <taxon>Ascomycota</taxon>
        <taxon>Pezizomycotina</taxon>
        <taxon>Sordariomycetes</taxon>
        <taxon>Sordariomycetidae</taxon>
        <taxon>Sordariales</taxon>
        <taxon>Lasiosphaeriaceae</taxon>
        <taxon>Lasiosphaeria</taxon>
    </lineage>
</organism>
<dbReference type="RefSeq" id="XP_060293234.1">
    <property type="nucleotide sequence ID" value="XM_060445904.1"/>
</dbReference>
<evidence type="ECO:0000313" key="2">
    <source>
        <dbReference type="EMBL" id="KAK0709930.1"/>
    </source>
</evidence>
<gene>
    <name evidence="2" type="ORF">B0T26DRAFT_755062</name>
</gene>
<dbReference type="Proteomes" id="UP001172101">
    <property type="component" value="Unassembled WGS sequence"/>
</dbReference>
<accession>A0AA40A654</accession>
<reference evidence="2" key="1">
    <citation type="submission" date="2023-06" db="EMBL/GenBank/DDBJ databases">
        <title>Genome-scale phylogeny and comparative genomics of the fungal order Sordariales.</title>
        <authorList>
            <consortium name="Lawrence Berkeley National Laboratory"/>
            <person name="Hensen N."/>
            <person name="Bonometti L."/>
            <person name="Westerberg I."/>
            <person name="Brannstrom I.O."/>
            <person name="Guillou S."/>
            <person name="Cros-Aarteil S."/>
            <person name="Calhoun S."/>
            <person name="Haridas S."/>
            <person name="Kuo A."/>
            <person name="Mondo S."/>
            <person name="Pangilinan J."/>
            <person name="Riley R."/>
            <person name="LaButti K."/>
            <person name="Andreopoulos B."/>
            <person name="Lipzen A."/>
            <person name="Chen C."/>
            <person name="Yanf M."/>
            <person name="Daum C."/>
            <person name="Ng V."/>
            <person name="Clum A."/>
            <person name="Steindorff A."/>
            <person name="Ohm R."/>
            <person name="Martin F."/>
            <person name="Silar P."/>
            <person name="Natvig D."/>
            <person name="Lalanne C."/>
            <person name="Gautier V."/>
            <person name="Ament-velasquez S.L."/>
            <person name="Kruys A."/>
            <person name="Hutchinson M.I."/>
            <person name="Powell A.J."/>
            <person name="Barry K."/>
            <person name="Miller A.N."/>
            <person name="Grigoriev I.V."/>
            <person name="Debuchy R."/>
            <person name="Gladieux P."/>
            <person name="Thoren M.H."/>
            <person name="Johannesson H."/>
        </authorList>
    </citation>
    <scope>NUCLEOTIDE SEQUENCE</scope>
    <source>
        <strain evidence="2">SMH2392-1A</strain>
    </source>
</reference>
<keyword evidence="3" id="KW-1185">Reference proteome</keyword>
<name>A0AA40A654_9PEZI</name>
<dbReference type="InterPro" id="IPR038883">
    <property type="entry name" value="AN11006-like"/>
</dbReference>
<sequence length="137" mass="15827">MSAMATTNGSPRFLAFPPEIRNSIYRLLLRHRAALMKGLHEKEQWSSYPVKLSAQLLRTCRQVRAEGLPILNGENTFKIEISNTKGPYYCSINSLEELSNEVYFLDRRPHMAERLPCLRRFEIEVRHTLDHVISIAG</sequence>
<dbReference type="EMBL" id="JAUIRO010000006">
    <property type="protein sequence ID" value="KAK0709930.1"/>
    <property type="molecule type" value="Genomic_DNA"/>
</dbReference>
<dbReference type="InterPro" id="IPR045518">
    <property type="entry name" value="2EXR"/>
</dbReference>
<dbReference type="AlphaFoldDB" id="A0AA40A654"/>
<dbReference type="PANTHER" id="PTHR42085">
    <property type="entry name" value="F-BOX DOMAIN-CONTAINING PROTEIN"/>
    <property type="match status" value="1"/>
</dbReference>
<protein>
    <recommendedName>
        <fullName evidence="1">2EXR domain-containing protein</fullName>
    </recommendedName>
</protein>
<comment type="caution">
    <text evidence="2">The sequence shown here is derived from an EMBL/GenBank/DDBJ whole genome shotgun (WGS) entry which is preliminary data.</text>
</comment>
<feature type="domain" description="2EXR" evidence="1">
    <location>
        <begin position="11"/>
        <end position="81"/>
    </location>
</feature>
<evidence type="ECO:0000259" key="1">
    <source>
        <dbReference type="Pfam" id="PF20150"/>
    </source>
</evidence>
<dbReference type="PANTHER" id="PTHR42085:SF1">
    <property type="entry name" value="F-BOX DOMAIN-CONTAINING PROTEIN"/>
    <property type="match status" value="1"/>
</dbReference>
<proteinExistence type="predicted"/>
<dbReference type="Pfam" id="PF20150">
    <property type="entry name" value="2EXR"/>
    <property type="match status" value="1"/>
</dbReference>
<dbReference type="GeneID" id="85329174"/>